<keyword evidence="2" id="KW-1185">Reference proteome</keyword>
<accession>A0A5C3PLR9</accession>
<feature type="non-terminal residue" evidence="1">
    <location>
        <position position="102"/>
    </location>
</feature>
<dbReference type="STRING" id="1314778.A0A5C3PLR9"/>
<gene>
    <name evidence="1" type="ORF">K466DRAFT_465704</name>
</gene>
<reference evidence="1 2" key="1">
    <citation type="journal article" date="2019" name="Nat. Ecol. Evol.">
        <title>Megaphylogeny resolves global patterns of mushroom evolution.</title>
        <authorList>
            <person name="Varga T."/>
            <person name="Krizsan K."/>
            <person name="Foldi C."/>
            <person name="Dima B."/>
            <person name="Sanchez-Garcia M."/>
            <person name="Sanchez-Ramirez S."/>
            <person name="Szollosi G.J."/>
            <person name="Szarkandi J.G."/>
            <person name="Papp V."/>
            <person name="Albert L."/>
            <person name="Andreopoulos W."/>
            <person name="Angelini C."/>
            <person name="Antonin V."/>
            <person name="Barry K.W."/>
            <person name="Bougher N.L."/>
            <person name="Buchanan P."/>
            <person name="Buyck B."/>
            <person name="Bense V."/>
            <person name="Catcheside P."/>
            <person name="Chovatia M."/>
            <person name="Cooper J."/>
            <person name="Damon W."/>
            <person name="Desjardin D."/>
            <person name="Finy P."/>
            <person name="Geml J."/>
            <person name="Haridas S."/>
            <person name="Hughes K."/>
            <person name="Justo A."/>
            <person name="Karasinski D."/>
            <person name="Kautmanova I."/>
            <person name="Kiss B."/>
            <person name="Kocsube S."/>
            <person name="Kotiranta H."/>
            <person name="LaButti K.M."/>
            <person name="Lechner B.E."/>
            <person name="Liimatainen K."/>
            <person name="Lipzen A."/>
            <person name="Lukacs Z."/>
            <person name="Mihaltcheva S."/>
            <person name="Morgado L.N."/>
            <person name="Niskanen T."/>
            <person name="Noordeloos M.E."/>
            <person name="Ohm R.A."/>
            <person name="Ortiz-Santana B."/>
            <person name="Ovrebo C."/>
            <person name="Racz N."/>
            <person name="Riley R."/>
            <person name="Savchenko A."/>
            <person name="Shiryaev A."/>
            <person name="Soop K."/>
            <person name="Spirin V."/>
            <person name="Szebenyi C."/>
            <person name="Tomsovsky M."/>
            <person name="Tulloss R.E."/>
            <person name="Uehling J."/>
            <person name="Grigoriev I.V."/>
            <person name="Vagvolgyi C."/>
            <person name="Papp T."/>
            <person name="Martin F.M."/>
            <person name="Miettinen O."/>
            <person name="Hibbett D.S."/>
            <person name="Nagy L.G."/>
        </authorList>
    </citation>
    <scope>NUCLEOTIDE SEQUENCE [LARGE SCALE GENOMIC DNA]</scope>
    <source>
        <strain evidence="1 2">HHB13444</strain>
    </source>
</reference>
<protein>
    <submittedName>
        <fullName evidence="1">Uncharacterized protein</fullName>
    </submittedName>
</protein>
<proteinExistence type="predicted"/>
<dbReference type="EMBL" id="ML211057">
    <property type="protein sequence ID" value="TFK90037.1"/>
    <property type="molecule type" value="Genomic_DNA"/>
</dbReference>
<evidence type="ECO:0000313" key="2">
    <source>
        <dbReference type="Proteomes" id="UP000308197"/>
    </source>
</evidence>
<dbReference type="AlphaFoldDB" id="A0A5C3PLR9"/>
<organism evidence="1 2">
    <name type="scientific">Polyporus arcularius HHB13444</name>
    <dbReference type="NCBI Taxonomy" id="1314778"/>
    <lineage>
        <taxon>Eukaryota</taxon>
        <taxon>Fungi</taxon>
        <taxon>Dikarya</taxon>
        <taxon>Basidiomycota</taxon>
        <taxon>Agaricomycotina</taxon>
        <taxon>Agaricomycetes</taxon>
        <taxon>Polyporales</taxon>
        <taxon>Polyporaceae</taxon>
        <taxon>Polyporus</taxon>
    </lineage>
</organism>
<feature type="non-terminal residue" evidence="1">
    <location>
        <position position="1"/>
    </location>
</feature>
<dbReference type="Proteomes" id="UP000308197">
    <property type="component" value="Unassembled WGS sequence"/>
</dbReference>
<dbReference type="InParanoid" id="A0A5C3PLR9"/>
<name>A0A5C3PLR9_9APHY</name>
<evidence type="ECO:0000313" key="1">
    <source>
        <dbReference type="EMBL" id="TFK90037.1"/>
    </source>
</evidence>
<sequence length="102" mass="12295">HPQSDTHLLRKRVVWMIPVILGPHVPRNDRTAEELDDWSRIILLLFLPWRTPSDLRRIDESWTDAYSRQQHLFPAEHRTIIHNMTVLAECRDARDKVRLNRR</sequence>